<accession>A0A8H7VJG3</accession>
<dbReference type="InterPro" id="IPR027706">
    <property type="entry name" value="PGP_Pase"/>
</dbReference>
<dbReference type="InterPro" id="IPR036412">
    <property type="entry name" value="HAD-like_sf"/>
</dbReference>
<reference evidence="2 3" key="1">
    <citation type="submission" date="2020-12" db="EMBL/GenBank/DDBJ databases">
        <title>Metabolic potential, ecology and presence of endohyphal bacteria is reflected in genomic diversity of Mucoromycotina.</title>
        <authorList>
            <person name="Muszewska A."/>
            <person name="Okrasinska A."/>
            <person name="Steczkiewicz K."/>
            <person name="Drgas O."/>
            <person name="Orlowska M."/>
            <person name="Perlinska-Lenart U."/>
            <person name="Aleksandrzak-Piekarczyk T."/>
            <person name="Szatraj K."/>
            <person name="Zielenkiewicz U."/>
            <person name="Pilsyk S."/>
            <person name="Malc E."/>
            <person name="Mieczkowski P."/>
            <person name="Kruszewska J.S."/>
            <person name="Biernat P."/>
            <person name="Pawlowska J."/>
        </authorList>
    </citation>
    <scope>NUCLEOTIDE SEQUENCE [LARGE SCALE GENOMIC DNA]</scope>
    <source>
        <strain evidence="2 3">CBS 142.35</strain>
    </source>
</reference>
<dbReference type="NCBIfam" id="TIGR01668">
    <property type="entry name" value="YqeG_hyp_ppase"/>
    <property type="match status" value="1"/>
</dbReference>
<dbReference type="PANTHER" id="PTHR19288">
    <property type="entry name" value="4-NITROPHENYLPHOSPHATASE-RELATED"/>
    <property type="match status" value="1"/>
</dbReference>
<name>A0A8H7VJG3_9FUNG</name>
<protein>
    <recommendedName>
        <fullName evidence="4">HAD-superfamily phosphatase</fullName>
    </recommendedName>
</protein>
<dbReference type="InterPro" id="IPR023214">
    <property type="entry name" value="HAD_sf"/>
</dbReference>
<proteinExistence type="predicted"/>
<dbReference type="GO" id="GO:0008962">
    <property type="term" value="F:phosphatidylglycerophosphatase activity"/>
    <property type="evidence" value="ECO:0007669"/>
    <property type="project" value="InterPro"/>
</dbReference>
<dbReference type="Gene3D" id="3.40.50.1000">
    <property type="entry name" value="HAD superfamily/HAD-like"/>
    <property type="match status" value="1"/>
</dbReference>
<feature type="region of interest" description="Disordered" evidence="1">
    <location>
        <begin position="205"/>
        <end position="224"/>
    </location>
</feature>
<dbReference type="OrthoDB" id="198652at2759"/>
<dbReference type="Pfam" id="PF09419">
    <property type="entry name" value="PGP_phosphatase"/>
    <property type="match status" value="1"/>
</dbReference>
<dbReference type="SUPFAM" id="SSF56784">
    <property type="entry name" value="HAD-like"/>
    <property type="match status" value="1"/>
</dbReference>
<gene>
    <name evidence="2" type="ORF">INT45_011610</name>
</gene>
<dbReference type="AlphaFoldDB" id="A0A8H7VJG3"/>
<dbReference type="PANTHER" id="PTHR19288:SF25">
    <property type="entry name" value="PHOSPHATIDYLGLYCEROPHOSPHATASE GEP4, MITOCHONDRIAL"/>
    <property type="match status" value="1"/>
</dbReference>
<organism evidence="2 3">
    <name type="scientific">Circinella minor</name>
    <dbReference type="NCBI Taxonomy" id="1195481"/>
    <lineage>
        <taxon>Eukaryota</taxon>
        <taxon>Fungi</taxon>
        <taxon>Fungi incertae sedis</taxon>
        <taxon>Mucoromycota</taxon>
        <taxon>Mucoromycotina</taxon>
        <taxon>Mucoromycetes</taxon>
        <taxon>Mucorales</taxon>
        <taxon>Lichtheimiaceae</taxon>
        <taxon>Circinella</taxon>
    </lineage>
</organism>
<evidence type="ECO:0008006" key="4">
    <source>
        <dbReference type="Google" id="ProtNLM"/>
    </source>
</evidence>
<evidence type="ECO:0000313" key="3">
    <source>
        <dbReference type="Proteomes" id="UP000646827"/>
    </source>
</evidence>
<dbReference type="GO" id="GO:0005737">
    <property type="term" value="C:cytoplasm"/>
    <property type="evidence" value="ECO:0007669"/>
    <property type="project" value="TreeGrafter"/>
</dbReference>
<dbReference type="InterPro" id="IPR010021">
    <property type="entry name" value="PGPP1/Gep4"/>
</dbReference>
<evidence type="ECO:0000256" key="1">
    <source>
        <dbReference type="SAM" id="MobiDB-lite"/>
    </source>
</evidence>
<evidence type="ECO:0000313" key="2">
    <source>
        <dbReference type="EMBL" id="KAG2222800.1"/>
    </source>
</evidence>
<dbReference type="EMBL" id="JAEPRB010000074">
    <property type="protein sequence ID" value="KAG2222800.1"/>
    <property type="molecule type" value="Genomic_DNA"/>
</dbReference>
<sequence>MVQSVNVPGIVNAFRVLWNPSLAMPHIIVNDIRNIHFQQLKNQGQIQAMAFDKDNCLTAPYIPEIHPPFKKAWAECKETFGKENIGIVSNSAGTNDDQFNDSYPSSIFTQANKLENSLGVPVLRHSEKKPSGGEALVKHFDNVSGQQNIAMVGDRILTDVLFGNLNGNLTIWTSQIVTEKGDNKAALFFRRVEHGLIRFLQKMNVQPPQHPATTKATASDYTRS</sequence>
<keyword evidence="3" id="KW-1185">Reference proteome</keyword>
<dbReference type="Proteomes" id="UP000646827">
    <property type="component" value="Unassembled WGS sequence"/>
</dbReference>
<comment type="caution">
    <text evidence="2">The sequence shown here is derived from an EMBL/GenBank/DDBJ whole genome shotgun (WGS) entry which is preliminary data.</text>
</comment>